<dbReference type="InterPro" id="IPR037187">
    <property type="entry name" value="DnaK_N"/>
</dbReference>
<dbReference type="Pfam" id="PF01258">
    <property type="entry name" value="zf-dskA_traR"/>
    <property type="match status" value="1"/>
</dbReference>
<evidence type="ECO:0000259" key="6">
    <source>
        <dbReference type="Pfam" id="PF01258"/>
    </source>
</evidence>
<keyword evidence="2" id="KW-0863">Zinc-finger</keyword>
<dbReference type="PANTHER" id="PTHR33823:SF4">
    <property type="entry name" value="GENERAL STRESS PROTEIN 16O"/>
    <property type="match status" value="1"/>
</dbReference>
<feature type="compositionally biased region" description="Acidic residues" evidence="5">
    <location>
        <begin position="25"/>
        <end position="34"/>
    </location>
</feature>
<accession>A0ABV9NQW7</accession>
<keyword evidence="8" id="KW-1185">Reference proteome</keyword>
<reference evidence="8" key="1">
    <citation type="journal article" date="2019" name="Int. J. Syst. Evol. Microbiol.">
        <title>The Global Catalogue of Microorganisms (GCM) 10K type strain sequencing project: providing services to taxonomists for standard genome sequencing and annotation.</title>
        <authorList>
            <consortium name="The Broad Institute Genomics Platform"/>
            <consortium name="The Broad Institute Genome Sequencing Center for Infectious Disease"/>
            <person name="Wu L."/>
            <person name="Ma J."/>
        </authorList>
    </citation>
    <scope>NUCLEOTIDE SEQUENCE [LARGE SCALE GENOMIC DNA]</scope>
    <source>
        <strain evidence="8">JCM 12165</strain>
    </source>
</reference>
<evidence type="ECO:0000256" key="2">
    <source>
        <dbReference type="ARBA" id="ARBA00022771"/>
    </source>
</evidence>
<comment type="caution">
    <text evidence="7">The sequence shown here is derived from an EMBL/GenBank/DDBJ whole genome shotgun (WGS) entry which is preliminary data.</text>
</comment>
<proteinExistence type="predicted"/>
<feature type="domain" description="Zinc finger DksA/TraR C4-type" evidence="6">
    <location>
        <begin position="77"/>
        <end position="105"/>
    </location>
</feature>
<gene>
    <name evidence="7" type="ORF">ACFO4L_04335</name>
</gene>
<keyword evidence="3" id="KW-0862">Zinc</keyword>
<evidence type="ECO:0000313" key="8">
    <source>
        <dbReference type="Proteomes" id="UP001595896"/>
    </source>
</evidence>
<keyword evidence="1" id="KW-0479">Metal-binding</keyword>
<feature type="region of interest" description="Disordered" evidence="5">
    <location>
        <begin position="19"/>
        <end position="60"/>
    </location>
</feature>
<evidence type="ECO:0000256" key="4">
    <source>
        <dbReference type="PROSITE-ProRule" id="PRU00510"/>
    </source>
</evidence>
<protein>
    <submittedName>
        <fullName evidence="7">TraR/DksA family transcriptional regulator</fullName>
    </submittedName>
</protein>
<dbReference type="Gene3D" id="1.20.120.910">
    <property type="entry name" value="DksA, coiled-coil domain"/>
    <property type="match status" value="1"/>
</dbReference>
<dbReference type="SUPFAM" id="SSF57716">
    <property type="entry name" value="Glucocorticoid receptor-like (DNA-binding domain)"/>
    <property type="match status" value="1"/>
</dbReference>
<evidence type="ECO:0000256" key="1">
    <source>
        <dbReference type="ARBA" id="ARBA00022723"/>
    </source>
</evidence>
<dbReference type="Proteomes" id="UP001595896">
    <property type="component" value="Unassembled WGS sequence"/>
</dbReference>
<evidence type="ECO:0000313" key="7">
    <source>
        <dbReference type="EMBL" id="MFC4735808.1"/>
    </source>
</evidence>
<dbReference type="RefSeq" id="WP_377908446.1">
    <property type="nucleotide sequence ID" value="NZ_JBHSGK010000003.1"/>
</dbReference>
<feature type="compositionally biased region" description="Basic and acidic residues" evidence="5">
    <location>
        <begin position="99"/>
        <end position="129"/>
    </location>
</feature>
<dbReference type="PROSITE" id="PS51128">
    <property type="entry name" value="ZF_DKSA_2"/>
    <property type="match status" value="1"/>
</dbReference>
<feature type="zinc finger region" description="dksA C4-type" evidence="4">
    <location>
        <begin position="82"/>
        <end position="106"/>
    </location>
</feature>
<sequence length="154" mass="17589">MNEKKQAYFKDKLEKRRREILADSSETEESEELSNYDNHPADQGTELAERHTEAALEQQQQDELAEIDESLNMIENGTYGTCVVSGEPIPEERLEIMPHAKTTVEHAEKRDKRQRPVEEEVTDPLHETTARGSLRSDFAEEAYGHGSSDSDQDK</sequence>
<organism evidence="7 8">
    <name type="scientific">Bacillus daqingensis</name>
    <dbReference type="NCBI Taxonomy" id="872396"/>
    <lineage>
        <taxon>Bacteria</taxon>
        <taxon>Bacillati</taxon>
        <taxon>Bacillota</taxon>
        <taxon>Bacilli</taxon>
        <taxon>Bacillales</taxon>
        <taxon>Bacillaceae</taxon>
        <taxon>Bacillus</taxon>
    </lineage>
</organism>
<feature type="region of interest" description="Disordered" evidence="5">
    <location>
        <begin position="99"/>
        <end position="154"/>
    </location>
</feature>
<dbReference type="EMBL" id="JBHSGK010000003">
    <property type="protein sequence ID" value="MFC4735808.1"/>
    <property type="molecule type" value="Genomic_DNA"/>
</dbReference>
<evidence type="ECO:0000256" key="5">
    <source>
        <dbReference type="SAM" id="MobiDB-lite"/>
    </source>
</evidence>
<dbReference type="PANTHER" id="PTHR33823">
    <property type="entry name" value="RNA POLYMERASE-BINDING TRANSCRIPTION FACTOR DKSA-RELATED"/>
    <property type="match status" value="1"/>
</dbReference>
<name>A0ABV9NQW7_9BACI</name>
<evidence type="ECO:0000256" key="3">
    <source>
        <dbReference type="ARBA" id="ARBA00022833"/>
    </source>
</evidence>
<dbReference type="InterPro" id="IPR000962">
    <property type="entry name" value="Znf_DskA_TraR"/>
</dbReference>
<dbReference type="SUPFAM" id="SSF109635">
    <property type="entry name" value="DnaK suppressor protein DksA, alpha-hairpin domain"/>
    <property type="match status" value="1"/>
</dbReference>